<protein>
    <submittedName>
        <fullName evidence="4">Uncharacterized protein C21orf58 homolog isoform X1</fullName>
    </submittedName>
</protein>
<proteinExistence type="predicted"/>
<accession>A0A8U0TAY0</accession>
<dbReference type="InterPro" id="IPR027904">
    <property type="entry name" value="DUF4587"/>
</dbReference>
<dbReference type="CTD" id="102167380"/>
<evidence type="ECO:0000259" key="2">
    <source>
        <dbReference type="Pfam" id="PF15248"/>
    </source>
</evidence>
<feature type="compositionally biased region" description="Pro residues" evidence="1">
    <location>
        <begin position="300"/>
        <end position="315"/>
    </location>
</feature>
<feature type="region of interest" description="Disordered" evidence="1">
    <location>
        <begin position="299"/>
        <end position="336"/>
    </location>
</feature>
<dbReference type="Proteomes" id="UP000000715">
    <property type="component" value="Unplaced"/>
</dbReference>
<dbReference type="PANTHER" id="PTHR28604">
    <property type="match status" value="1"/>
</dbReference>
<feature type="compositionally biased region" description="Low complexity" evidence="1">
    <location>
        <begin position="98"/>
        <end position="107"/>
    </location>
</feature>
<evidence type="ECO:0000313" key="3">
    <source>
        <dbReference type="Proteomes" id="UP000000715"/>
    </source>
</evidence>
<dbReference type="PANTHER" id="PTHR28604:SF2">
    <property type="entry name" value="RIKEN CDNA 2610028H24 GENE"/>
    <property type="match status" value="1"/>
</dbReference>
<dbReference type="InterPro" id="IPR038915">
    <property type="entry name" value="PRR29-like"/>
</dbReference>
<name>A0A8U0TAY0_MUSPF</name>
<dbReference type="OrthoDB" id="8962708at2759"/>
<keyword evidence="3" id="KW-1185">Reference proteome</keyword>
<sequence length="400" mass="42635">MRGRVRTVSPHPCPRASRCPLWPQLLLIACPISPAQLHLEMSSVYRQLLCGPGGPGGAWEGVSAETWPPGAFLCLQHLATTEATWSSRGSWPRSHTLSSGSSGQSPGDNLRPGRSPRMLDSSVAEAMTRLTLKLLEKKLEQEREAVEGDSEDPLFLAGNENRPDAALLDALRRRRALLRRLWEQRLLEASQAQGRSGMTRGGAGGSALPPEVPPVGIYSLPPPALEPPQIIQCSGPQPPATVIQQLPQQPLIAQTPPLQAFPTQRSGSIKEDMVEMMLMQNAQMHQILMQNLMLQALPAAFPPSRGPPAAPPHPIPQRQKPPSVHHHHHYAPPAPLQAIPAPGSLAGYSTWPAVVSATALPPASSVLPALHHLAGPAPAALSPFPRVASDGVQPAPAPGV</sequence>
<dbReference type="AlphaFoldDB" id="A0A8U0TAY0"/>
<dbReference type="PROSITE" id="PS51257">
    <property type="entry name" value="PROKAR_LIPOPROTEIN"/>
    <property type="match status" value="1"/>
</dbReference>
<dbReference type="RefSeq" id="XP_012905313.2">
    <property type="nucleotide sequence ID" value="XM_013049859.2"/>
</dbReference>
<reference evidence="4" key="1">
    <citation type="submission" date="2025-08" db="UniProtKB">
        <authorList>
            <consortium name="RefSeq"/>
        </authorList>
    </citation>
    <scope>IDENTIFICATION</scope>
    <source>
        <tissue evidence="4">Brain</tissue>
    </source>
</reference>
<dbReference type="GeneID" id="101693673"/>
<feature type="domain" description="DUF4587" evidence="2">
    <location>
        <begin position="265"/>
        <end position="330"/>
    </location>
</feature>
<organism evidence="3 4">
    <name type="scientific">Mustela putorius furo</name>
    <name type="common">European domestic ferret</name>
    <name type="synonym">Mustela furo</name>
    <dbReference type="NCBI Taxonomy" id="9669"/>
    <lineage>
        <taxon>Eukaryota</taxon>
        <taxon>Metazoa</taxon>
        <taxon>Chordata</taxon>
        <taxon>Craniata</taxon>
        <taxon>Vertebrata</taxon>
        <taxon>Euteleostomi</taxon>
        <taxon>Mammalia</taxon>
        <taxon>Eutheria</taxon>
        <taxon>Laurasiatheria</taxon>
        <taxon>Carnivora</taxon>
        <taxon>Caniformia</taxon>
        <taxon>Musteloidea</taxon>
        <taxon>Mustelidae</taxon>
        <taxon>Mustelinae</taxon>
        <taxon>Mustela</taxon>
    </lineage>
</organism>
<dbReference type="Pfam" id="PF15248">
    <property type="entry name" value="DUF4587"/>
    <property type="match status" value="1"/>
</dbReference>
<evidence type="ECO:0000313" key="4">
    <source>
        <dbReference type="RefSeq" id="XP_012905313.2"/>
    </source>
</evidence>
<gene>
    <name evidence="4" type="primary">CUNH21orf58</name>
</gene>
<feature type="region of interest" description="Disordered" evidence="1">
    <location>
        <begin position="85"/>
        <end position="117"/>
    </location>
</feature>
<evidence type="ECO:0000256" key="1">
    <source>
        <dbReference type="SAM" id="MobiDB-lite"/>
    </source>
</evidence>
<feature type="compositionally biased region" description="Polar residues" evidence="1">
    <location>
        <begin position="85"/>
        <end position="97"/>
    </location>
</feature>